<feature type="compositionally biased region" description="Acidic residues" evidence="1">
    <location>
        <begin position="87"/>
        <end position="166"/>
    </location>
</feature>
<protein>
    <submittedName>
        <fullName evidence="2">Uncharacterized protein</fullName>
    </submittedName>
</protein>
<accession>A0A6A6MDL4</accession>
<keyword evidence="3" id="KW-1185">Reference proteome</keyword>
<name>A0A6A6MDL4_HEVBR</name>
<feature type="compositionally biased region" description="Basic and acidic residues" evidence="1">
    <location>
        <begin position="75"/>
        <end position="86"/>
    </location>
</feature>
<gene>
    <name evidence="2" type="ORF">GH714_014551</name>
</gene>
<evidence type="ECO:0000313" key="2">
    <source>
        <dbReference type="EMBL" id="KAF2310568.1"/>
    </source>
</evidence>
<sequence length="175" mass="19403">MEVGSVSSVERTLWACSVMEAMVVETALAAWKSLAYLFFVVGSLPDDIDALPKLTAMDEKKRSFLLFPLNELFKIKHPDAENKDASDTEDDDEEDDDNAEDPDDEGDGDFSGEEGGEEGDPEDDPEANGEGGSDDEDDDDDDDDGDEDDDEEDEEDEEEEEEEEEVPQPPAKKRK</sequence>
<proteinExistence type="predicted"/>
<dbReference type="PANTHER" id="PTHR35711">
    <property type="entry name" value="EXPRESSED PROTEIN"/>
    <property type="match status" value="1"/>
</dbReference>
<organism evidence="2 3">
    <name type="scientific">Hevea brasiliensis</name>
    <name type="common">Para rubber tree</name>
    <name type="synonym">Siphonia brasiliensis</name>
    <dbReference type="NCBI Taxonomy" id="3981"/>
    <lineage>
        <taxon>Eukaryota</taxon>
        <taxon>Viridiplantae</taxon>
        <taxon>Streptophyta</taxon>
        <taxon>Embryophyta</taxon>
        <taxon>Tracheophyta</taxon>
        <taxon>Spermatophyta</taxon>
        <taxon>Magnoliopsida</taxon>
        <taxon>eudicotyledons</taxon>
        <taxon>Gunneridae</taxon>
        <taxon>Pentapetalae</taxon>
        <taxon>rosids</taxon>
        <taxon>fabids</taxon>
        <taxon>Malpighiales</taxon>
        <taxon>Euphorbiaceae</taxon>
        <taxon>Crotonoideae</taxon>
        <taxon>Micrandreae</taxon>
        <taxon>Hevea</taxon>
    </lineage>
</organism>
<evidence type="ECO:0000256" key="1">
    <source>
        <dbReference type="SAM" id="MobiDB-lite"/>
    </source>
</evidence>
<feature type="region of interest" description="Disordered" evidence="1">
    <location>
        <begin position="75"/>
        <end position="175"/>
    </location>
</feature>
<dbReference type="EMBL" id="JAAGAX010000006">
    <property type="protein sequence ID" value="KAF2310568.1"/>
    <property type="molecule type" value="Genomic_DNA"/>
</dbReference>
<comment type="caution">
    <text evidence="2">The sequence shown here is derived from an EMBL/GenBank/DDBJ whole genome shotgun (WGS) entry which is preliminary data.</text>
</comment>
<dbReference type="AlphaFoldDB" id="A0A6A6MDL4"/>
<evidence type="ECO:0000313" key="3">
    <source>
        <dbReference type="Proteomes" id="UP000467840"/>
    </source>
</evidence>
<dbReference type="PANTHER" id="PTHR35711:SF1">
    <property type="entry name" value="ECTODERMAL, ISOFORM F"/>
    <property type="match status" value="1"/>
</dbReference>
<dbReference type="Proteomes" id="UP000467840">
    <property type="component" value="Chromosome 14"/>
</dbReference>
<reference evidence="2 3" key="1">
    <citation type="journal article" date="2020" name="Mol. Plant">
        <title>The Chromosome-Based Rubber Tree Genome Provides New Insights into Spurge Genome Evolution and Rubber Biosynthesis.</title>
        <authorList>
            <person name="Liu J."/>
            <person name="Shi C."/>
            <person name="Shi C.C."/>
            <person name="Li W."/>
            <person name="Zhang Q.J."/>
            <person name="Zhang Y."/>
            <person name="Li K."/>
            <person name="Lu H.F."/>
            <person name="Shi C."/>
            <person name="Zhu S.T."/>
            <person name="Xiao Z.Y."/>
            <person name="Nan H."/>
            <person name="Yue Y."/>
            <person name="Zhu X.G."/>
            <person name="Wu Y."/>
            <person name="Hong X.N."/>
            <person name="Fan G.Y."/>
            <person name="Tong Y."/>
            <person name="Zhang D."/>
            <person name="Mao C.L."/>
            <person name="Liu Y.L."/>
            <person name="Hao S.J."/>
            <person name="Liu W.Q."/>
            <person name="Lv M.Q."/>
            <person name="Zhang H.B."/>
            <person name="Liu Y."/>
            <person name="Hu-Tang G.R."/>
            <person name="Wang J.P."/>
            <person name="Wang J.H."/>
            <person name="Sun Y.H."/>
            <person name="Ni S.B."/>
            <person name="Chen W.B."/>
            <person name="Zhang X.C."/>
            <person name="Jiao Y.N."/>
            <person name="Eichler E.E."/>
            <person name="Li G.H."/>
            <person name="Liu X."/>
            <person name="Gao L.Z."/>
        </authorList>
    </citation>
    <scope>NUCLEOTIDE SEQUENCE [LARGE SCALE GENOMIC DNA]</scope>
    <source>
        <strain evidence="3">cv. GT1</strain>
        <tissue evidence="2">Leaf</tissue>
    </source>
</reference>